<protein>
    <recommendedName>
        <fullName evidence="1">Fluoroacetyl-CoA-specific thioesterase-like domain-containing protein</fullName>
    </recommendedName>
</protein>
<sequence length="124" mass="13387">MTLDANKLFKVGQTFSRAFTASDALSALHFGGDRDVLATPVIVYWIEMFATECIRNAAAQRYGSVGHAVSVQHVAAAELGSAIILNIAVVMLFANSVRFSAEAIHATTSKLIARGTHDRTLFEF</sequence>
<dbReference type="SUPFAM" id="SSF54637">
    <property type="entry name" value="Thioesterase/thiol ester dehydrase-isomerase"/>
    <property type="match status" value="1"/>
</dbReference>
<dbReference type="PANTHER" id="PTHR36934">
    <property type="entry name" value="BLR0278 PROTEIN"/>
    <property type="match status" value="1"/>
</dbReference>
<feature type="domain" description="Fluoroacetyl-CoA-specific thioesterase-like" evidence="1">
    <location>
        <begin position="31"/>
        <end position="121"/>
    </location>
</feature>
<dbReference type="InterPro" id="IPR029069">
    <property type="entry name" value="HotDog_dom_sf"/>
</dbReference>
<reference evidence="2" key="1">
    <citation type="submission" date="2022-11" db="EMBL/GenBank/DDBJ databases">
        <title>Robbsia betulipollinis sp. nov., isolated from pollen of birch (Betula pendula).</title>
        <authorList>
            <person name="Shi H."/>
            <person name="Ambika Manirajan B."/>
            <person name="Ratering S."/>
            <person name="Geissler-Plaum R."/>
            <person name="Schnell S."/>
        </authorList>
    </citation>
    <scope>NUCLEOTIDE SEQUENCE</scope>
    <source>
        <strain evidence="2">Bb-Pol-6</strain>
    </source>
</reference>
<dbReference type="RefSeq" id="WP_267848832.1">
    <property type="nucleotide sequence ID" value="NZ_JAPMXC010000006.1"/>
</dbReference>
<organism evidence="2 3">
    <name type="scientific">Robbsia betulipollinis</name>
    <dbReference type="NCBI Taxonomy" id="2981849"/>
    <lineage>
        <taxon>Bacteria</taxon>
        <taxon>Pseudomonadati</taxon>
        <taxon>Pseudomonadota</taxon>
        <taxon>Betaproteobacteria</taxon>
        <taxon>Burkholderiales</taxon>
        <taxon>Burkholderiaceae</taxon>
        <taxon>Robbsia</taxon>
    </lineage>
</organism>
<dbReference type="PANTHER" id="PTHR36934:SF1">
    <property type="entry name" value="THIOESTERASE DOMAIN-CONTAINING PROTEIN"/>
    <property type="match status" value="1"/>
</dbReference>
<comment type="caution">
    <text evidence="2">The sequence shown here is derived from an EMBL/GenBank/DDBJ whole genome shotgun (WGS) entry which is preliminary data.</text>
</comment>
<dbReference type="Pfam" id="PF22636">
    <property type="entry name" value="FlK"/>
    <property type="match status" value="1"/>
</dbReference>
<dbReference type="InterPro" id="IPR054485">
    <property type="entry name" value="FlK-like_dom"/>
</dbReference>
<dbReference type="Proteomes" id="UP001082899">
    <property type="component" value="Unassembled WGS sequence"/>
</dbReference>
<accession>A0ABT3ZQZ0</accession>
<dbReference type="EMBL" id="JAPMXC010000006">
    <property type="protein sequence ID" value="MCY0388966.1"/>
    <property type="molecule type" value="Genomic_DNA"/>
</dbReference>
<dbReference type="Gene3D" id="3.10.129.10">
    <property type="entry name" value="Hotdog Thioesterase"/>
    <property type="match status" value="1"/>
</dbReference>
<evidence type="ECO:0000313" key="3">
    <source>
        <dbReference type="Proteomes" id="UP001082899"/>
    </source>
</evidence>
<gene>
    <name evidence="2" type="ORF">OVY01_17490</name>
</gene>
<proteinExistence type="predicted"/>
<evidence type="ECO:0000259" key="1">
    <source>
        <dbReference type="Pfam" id="PF22636"/>
    </source>
</evidence>
<keyword evidence="3" id="KW-1185">Reference proteome</keyword>
<evidence type="ECO:0000313" key="2">
    <source>
        <dbReference type="EMBL" id="MCY0388966.1"/>
    </source>
</evidence>
<dbReference type="InterPro" id="IPR025540">
    <property type="entry name" value="FlK"/>
</dbReference>
<name>A0ABT3ZQZ0_9BURK</name>